<comment type="subcellular location">
    <subcellularLocation>
        <location evidence="1">Cell membrane</location>
        <topology evidence="1">Multi-pass membrane protein</topology>
    </subcellularLocation>
</comment>
<dbReference type="EMBL" id="PEOG01000043">
    <property type="protein sequence ID" value="PIM52186.1"/>
    <property type="molecule type" value="Genomic_DNA"/>
</dbReference>
<dbReference type="Proteomes" id="UP000231501">
    <property type="component" value="Unassembled WGS sequence"/>
</dbReference>
<keyword evidence="2" id="KW-1003">Cell membrane</keyword>
<feature type="transmembrane region" description="Helical" evidence="7">
    <location>
        <begin position="127"/>
        <end position="146"/>
    </location>
</feature>
<feature type="region of interest" description="Disordered" evidence="6">
    <location>
        <begin position="32"/>
        <end position="64"/>
    </location>
</feature>
<keyword evidence="4 7" id="KW-1133">Transmembrane helix</keyword>
<dbReference type="Pfam" id="PF03899">
    <property type="entry name" value="ATP-synt_I"/>
    <property type="match status" value="1"/>
</dbReference>
<evidence type="ECO:0000256" key="1">
    <source>
        <dbReference type="ARBA" id="ARBA00004651"/>
    </source>
</evidence>
<evidence type="ECO:0000256" key="4">
    <source>
        <dbReference type="ARBA" id="ARBA00022989"/>
    </source>
</evidence>
<dbReference type="GO" id="GO:0005886">
    <property type="term" value="C:plasma membrane"/>
    <property type="evidence" value="ECO:0007669"/>
    <property type="project" value="UniProtKB-SubCell"/>
</dbReference>
<sequence>MGRRRSLLRVCKVRPPIIPWFCRSPLEAVNPDPARASDAPPAEPPRTVQPNQAKARGAASQDRWDDGIEECADGESAFKPLTREQAQDLRARLPAMSAWSLLTWQAAAGAVMVALWGLLSLHADKTWSALFGAVSVVLPNALMAWGMTRRPAMGGGTAVLSFMVWELIKIILAVAILVAVAVGFSSLSWPALLSTLVVTLKANWLALLRRGRIRK</sequence>
<comment type="caution">
    <text evidence="8">The sequence shown here is derived from an EMBL/GenBank/DDBJ whole genome shotgun (WGS) entry which is preliminary data.</text>
</comment>
<evidence type="ECO:0000256" key="3">
    <source>
        <dbReference type="ARBA" id="ARBA00022692"/>
    </source>
</evidence>
<keyword evidence="5 7" id="KW-0472">Membrane</keyword>
<evidence type="ECO:0000313" key="8">
    <source>
        <dbReference type="EMBL" id="PIM52186.1"/>
    </source>
</evidence>
<evidence type="ECO:0000256" key="6">
    <source>
        <dbReference type="SAM" id="MobiDB-lite"/>
    </source>
</evidence>
<proteinExistence type="predicted"/>
<dbReference type="InterPro" id="IPR005598">
    <property type="entry name" value="ATP_synth_I"/>
</dbReference>
<dbReference type="OrthoDB" id="9154947at2"/>
<evidence type="ECO:0000256" key="7">
    <source>
        <dbReference type="SAM" id="Phobius"/>
    </source>
</evidence>
<feature type="transmembrane region" description="Helical" evidence="7">
    <location>
        <begin position="187"/>
        <end position="208"/>
    </location>
</feature>
<dbReference type="AlphaFoldDB" id="A0A2G9C6Y9"/>
<gene>
    <name evidence="8" type="ORF">CS062_15810</name>
</gene>
<organism evidence="8 9">
    <name type="scientific">Roseateles chitinivorans</name>
    <dbReference type="NCBI Taxonomy" id="2917965"/>
    <lineage>
        <taxon>Bacteria</taxon>
        <taxon>Pseudomonadati</taxon>
        <taxon>Pseudomonadota</taxon>
        <taxon>Betaproteobacteria</taxon>
        <taxon>Burkholderiales</taxon>
        <taxon>Sphaerotilaceae</taxon>
        <taxon>Roseateles</taxon>
    </lineage>
</organism>
<evidence type="ECO:0000313" key="9">
    <source>
        <dbReference type="Proteomes" id="UP000231501"/>
    </source>
</evidence>
<keyword evidence="3 7" id="KW-0812">Transmembrane</keyword>
<feature type="transmembrane region" description="Helical" evidence="7">
    <location>
        <begin position="99"/>
        <end position="121"/>
    </location>
</feature>
<protein>
    <submittedName>
        <fullName evidence="8">ATP synthase subunit I</fullName>
    </submittedName>
</protein>
<evidence type="ECO:0000256" key="5">
    <source>
        <dbReference type="ARBA" id="ARBA00023136"/>
    </source>
</evidence>
<feature type="transmembrane region" description="Helical" evidence="7">
    <location>
        <begin position="158"/>
        <end position="181"/>
    </location>
</feature>
<reference evidence="8 9" key="1">
    <citation type="submission" date="2017-11" db="EMBL/GenBank/DDBJ databases">
        <title>Draft genome sequence of Mitsuaria sp. HWN-4.</title>
        <authorList>
            <person name="Gundlapally S.R."/>
        </authorList>
    </citation>
    <scope>NUCLEOTIDE SEQUENCE [LARGE SCALE GENOMIC DNA]</scope>
    <source>
        <strain evidence="8 9">HWN-4</strain>
    </source>
</reference>
<name>A0A2G9C6Y9_9BURK</name>
<accession>A0A2G9C6Y9</accession>
<keyword evidence="9" id="KW-1185">Reference proteome</keyword>
<evidence type="ECO:0000256" key="2">
    <source>
        <dbReference type="ARBA" id="ARBA00022475"/>
    </source>
</evidence>